<evidence type="ECO:0000256" key="4">
    <source>
        <dbReference type="ARBA" id="ARBA00023295"/>
    </source>
</evidence>
<dbReference type="Gene3D" id="2.70.98.10">
    <property type="match status" value="1"/>
</dbReference>
<evidence type="ECO:0000256" key="3">
    <source>
        <dbReference type="ARBA" id="ARBA00022801"/>
    </source>
</evidence>
<accession>A0A0C3GTX0</accession>
<dbReference type="Proteomes" id="UP000054321">
    <property type="component" value="Unassembled WGS sequence"/>
</dbReference>
<dbReference type="InParanoid" id="A0A0C3GTX0"/>
<keyword evidence="4" id="KW-0326">Glycosidase</keyword>
<sequence length="281" mass="31635">WAFSLTYGKLMSWKKSSYELFHSNLGPELDVYRALIDNDRNGDGLDWMEKYVHLSQSHTQFVTWSTNHAASSVEVVVETRLAPPVLSWSIAATTKYIFRADGTLMIHCKGKPAGENLPLTLPRIGFTLGLLSSFDTVEWSGRGPGESYKDKKLSQHFGNWSSSVDGLFVDYEHPQETSNRTDVRWVKLISGDDASRQSLPLASLKANFGTQQGFSFMASHYTSRDLDQAKHPYELRRAKQSHVVLRLDADHHGLGTGACGPKTLEQYTLKTKEFAFEIELE</sequence>
<dbReference type="PANTHER" id="PTHR46323:SF2">
    <property type="entry name" value="BETA-GALACTOSIDASE"/>
    <property type="match status" value="1"/>
</dbReference>
<dbReference type="AlphaFoldDB" id="A0A0C3GTX0"/>
<evidence type="ECO:0000256" key="2">
    <source>
        <dbReference type="ARBA" id="ARBA00012756"/>
    </source>
</evidence>
<dbReference type="GO" id="GO:0009341">
    <property type="term" value="C:beta-galactosidase complex"/>
    <property type="evidence" value="ECO:0007669"/>
    <property type="project" value="InterPro"/>
</dbReference>
<dbReference type="EC" id="3.2.1.23" evidence="2"/>
<feature type="non-terminal residue" evidence="6">
    <location>
        <position position="1"/>
    </location>
</feature>
<dbReference type="STRING" id="913774.A0A0C3GTX0"/>
<dbReference type="GO" id="GO:0004565">
    <property type="term" value="F:beta-galactosidase activity"/>
    <property type="evidence" value="ECO:0007669"/>
    <property type="project" value="UniProtKB-EC"/>
</dbReference>
<evidence type="ECO:0000259" key="5">
    <source>
        <dbReference type="SMART" id="SM01038"/>
    </source>
</evidence>
<dbReference type="InterPro" id="IPR050347">
    <property type="entry name" value="Bact_Beta-galactosidase"/>
</dbReference>
<dbReference type="OrthoDB" id="3437688at2759"/>
<evidence type="ECO:0000313" key="6">
    <source>
        <dbReference type="EMBL" id="KIM93831.1"/>
    </source>
</evidence>
<dbReference type="EMBL" id="KN832892">
    <property type="protein sequence ID" value="KIM93831.1"/>
    <property type="molecule type" value="Genomic_DNA"/>
</dbReference>
<dbReference type="GO" id="GO:0005990">
    <property type="term" value="P:lactose catabolic process"/>
    <property type="evidence" value="ECO:0007669"/>
    <property type="project" value="TreeGrafter"/>
</dbReference>
<comment type="catalytic activity">
    <reaction evidence="1">
        <text>Hydrolysis of terminal non-reducing beta-D-galactose residues in beta-D-galactosides.</text>
        <dbReference type="EC" id="3.2.1.23"/>
    </reaction>
</comment>
<dbReference type="SUPFAM" id="SSF74650">
    <property type="entry name" value="Galactose mutarotase-like"/>
    <property type="match status" value="1"/>
</dbReference>
<protein>
    <recommendedName>
        <fullName evidence="2">beta-galactosidase</fullName>
        <ecNumber evidence="2">3.2.1.23</ecNumber>
    </recommendedName>
</protein>
<feature type="domain" description="Beta galactosidase small chain/" evidence="5">
    <location>
        <begin position="1"/>
        <end position="281"/>
    </location>
</feature>
<dbReference type="InterPro" id="IPR014718">
    <property type="entry name" value="GH-type_carb-bd"/>
</dbReference>
<reference evidence="6 7" key="1">
    <citation type="submission" date="2014-04" db="EMBL/GenBank/DDBJ databases">
        <authorList>
            <consortium name="DOE Joint Genome Institute"/>
            <person name="Kuo A."/>
            <person name="Martino E."/>
            <person name="Perotto S."/>
            <person name="Kohler A."/>
            <person name="Nagy L.G."/>
            <person name="Floudas D."/>
            <person name="Copeland A."/>
            <person name="Barry K.W."/>
            <person name="Cichocki N."/>
            <person name="Veneault-Fourrey C."/>
            <person name="LaButti K."/>
            <person name="Lindquist E.A."/>
            <person name="Lipzen A."/>
            <person name="Lundell T."/>
            <person name="Morin E."/>
            <person name="Murat C."/>
            <person name="Sun H."/>
            <person name="Tunlid A."/>
            <person name="Henrissat B."/>
            <person name="Grigoriev I.V."/>
            <person name="Hibbett D.S."/>
            <person name="Martin F."/>
            <person name="Nordberg H.P."/>
            <person name="Cantor M.N."/>
            <person name="Hua S.X."/>
        </authorList>
    </citation>
    <scope>NUCLEOTIDE SEQUENCE [LARGE SCALE GENOMIC DNA]</scope>
    <source>
        <strain evidence="6 7">Zn</strain>
    </source>
</reference>
<proteinExistence type="predicted"/>
<dbReference type="InterPro" id="IPR011013">
    <property type="entry name" value="Gal_mutarotase_sf_dom"/>
</dbReference>
<keyword evidence="7" id="KW-1185">Reference proteome</keyword>
<dbReference type="SMART" id="SM01038">
    <property type="entry name" value="Bgal_small_N"/>
    <property type="match status" value="1"/>
</dbReference>
<reference evidence="7" key="2">
    <citation type="submission" date="2015-01" db="EMBL/GenBank/DDBJ databases">
        <title>Evolutionary Origins and Diversification of the Mycorrhizal Mutualists.</title>
        <authorList>
            <consortium name="DOE Joint Genome Institute"/>
            <consortium name="Mycorrhizal Genomics Consortium"/>
            <person name="Kohler A."/>
            <person name="Kuo A."/>
            <person name="Nagy L.G."/>
            <person name="Floudas D."/>
            <person name="Copeland A."/>
            <person name="Barry K.W."/>
            <person name="Cichocki N."/>
            <person name="Veneault-Fourrey C."/>
            <person name="LaButti K."/>
            <person name="Lindquist E.A."/>
            <person name="Lipzen A."/>
            <person name="Lundell T."/>
            <person name="Morin E."/>
            <person name="Murat C."/>
            <person name="Riley R."/>
            <person name="Ohm R."/>
            <person name="Sun H."/>
            <person name="Tunlid A."/>
            <person name="Henrissat B."/>
            <person name="Grigoriev I.V."/>
            <person name="Hibbett D.S."/>
            <person name="Martin F."/>
        </authorList>
    </citation>
    <scope>NUCLEOTIDE SEQUENCE [LARGE SCALE GENOMIC DNA]</scope>
    <source>
        <strain evidence="7">Zn</strain>
    </source>
</reference>
<keyword evidence="3" id="KW-0378">Hydrolase</keyword>
<dbReference type="InterPro" id="IPR004199">
    <property type="entry name" value="B-gal_small/dom_5"/>
</dbReference>
<dbReference type="HOGENOM" id="CLU_084840_0_0_1"/>
<dbReference type="GO" id="GO:0030246">
    <property type="term" value="F:carbohydrate binding"/>
    <property type="evidence" value="ECO:0007669"/>
    <property type="project" value="InterPro"/>
</dbReference>
<dbReference type="PANTHER" id="PTHR46323">
    <property type="entry name" value="BETA-GALACTOSIDASE"/>
    <property type="match status" value="1"/>
</dbReference>
<name>A0A0C3GTX0_OIDMZ</name>
<dbReference type="Pfam" id="PF02929">
    <property type="entry name" value="Bgal_small_N"/>
    <property type="match status" value="1"/>
</dbReference>
<evidence type="ECO:0000256" key="1">
    <source>
        <dbReference type="ARBA" id="ARBA00001412"/>
    </source>
</evidence>
<evidence type="ECO:0000313" key="7">
    <source>
        <dbReference type="Proteomes" id="UP000054321"/>
    </source>
</evidence>
<gene>
    <name evidence="6" type="ORF">OIDMADRAFT_136946</name>
</gene>
<organism evidence="6 7">
    <name type="scientific">Oidiodendron maius (strain Zn)</name>
    <dbReference type="NCBI Taxonomy" id="913774"/>
    <lineage>
        <taxon>Eukaryota</taxon>
        <taxon>Fungi</taxon>
        <taxon>Dikarya</taxon>
        <taxon>Ascomycota</taxon>
        <taxon>Pezizomycotina</taxon>
        <taxon>Leotiomycetes</taxon>
        <taxon>Leotiomycetes incertae sedis</taxon>
        <taxon>Myxotrichaceae</taxon>
        <taxon>Oidiodendron</taxon>
    </lineage>
</organism>